<comment type="caution">
    <text evidence="1">The sequence shown here is derived from an EMBL/GenBank/DDBJ whole genome shotgun (WGS) entry which is preliminary data.</text>
</comment>
<dbReference type="Proteomes" id="UP000321907">
    <property type="component" value="Unassembled WGS sequence"/>
</dbReference>
<dbReference type="RefSeq" id="WP_147929523.1">
    <property type="nucleotide sequence ID" value="NZ_VOXD01000005.1"/>
</dbReference>
<dbReference type="AlphaFoldDB" id="A0A5C7FHT4"/>
<organism evidence="1 2">
    <name type="scientific">Neolewinella aurantiaca</name>
    <dbReference type="NCBI Taxonomy" id="2602767"/>
    <lineage>
        <taxon>Bacteria</taxon>
        <taxon>Pseudomonadati</taxon>
        <taxon>Bacteroidota</taxon>
        <taxon>Saprospiria</taxon>
        <taxon>Saprospirales</taxon>
        <taxon>Lewinellaceae</taxon>
        <taxon>Neolewinella</taxon>
    </lineage>
</organism>
<sequence length="288" mass="32589">MKTILHTIILLLIAGASLTAQHSYGPYSMRTTVRQQVGNAEVTIETTRPMARGRKIFGGLVPYDELWHTGAGGTFITINQDVTIAGQFAPASRYGLYVIPTKKEWTIILSRNSVMPDSPDYDPEKEVRVCVPVTNPGRFYEAWSVELDLTPGAAEMYLSWTDVQVSVPIETSLEEDNKAFIDSLAAAPLSDDQEEYYRAVSYLNFNKLSMDKAVLFAEHIVSLEEENRYYIYETLAEIYHFTGEKDKALASLQKARDVLTLEFPGQTETIRTITERLEKRRLEIEAMK</sequence>
<dbReference type="InterPro" id="IPR021314">
    <property type="entry name" value="DUF2911"/>
</dbReference>
<gene>
    <name evidence="1" type="ORF">FUA23_04445</name>
</gene>
<keyword evidence="2" id="KW-1185">Reference proteome</keyword>
<evidence type="ECO:0000313" key="1">
    <source>
        <dbReference type="EMBL" id="TXF90695.1"/>
    </source>
</evidence>
<proteinExistence type="predicted"/>
<evidence type="ECO:0000313" key="2">
    <source>
        <dbReference type="Proteomes" id="UP000321907"/>
    </source>
</evidence>
<accession>A0A5C7FHT4</accession>
<dbReference type="EMBL" id="VOXD01000005">
    <property type="protein sequence ID" value="TXF90695.1"/>
    <property type="molecule type" value="Genomic_DNA"/>
</dbReference>
<protein>
    <submittedName>
        <fullName evidence="1">DUF2911 domain-containing protein</fullName>
    </submittedName>
</protein>
<dbReference type="Pfam" id="PF11138">
    <property type="entry name" value="DUF2911"/>
    <property type="match status" value="1"/>
</dbReference>
<name>A0A5C7FHT4_9BACT</name>
<reference evidence="1 2" key="1">
    <citation type="submission" date="2019-08" db="EMBL/GenBank/DDBJ databases">
        <title>Lewinella sp. strain SSH13 Genome sequencing and assembly.</title>
        <authorList>
            <person name="Kim I."/>
        </authorList>
    </citation>
    <scope>NUCLEOTIDE SEQUENCE [LARGE SCALE GENOMIC DNA]</scope>
    <source>
        <strain evidence="1 2">SSH13</strain>
    </source>
</reference>
<dbReference type="OrthoDB" id="195456at2"/>